<accession>A0AAV7EC35</accession>
<dbReference type="EMBL" id="JAINDJ010000005">
    <property type="protein sequence ID" value="KAG9446219.1"/>
    <property type="molecule type" value="Genomic_DNA"/>
</dbReference>
<evidence type="ECO:0000313" key="1">
    <source>
        <dbReference type="EMBL" id="KAG9446219.1"/>
    </source>
</evidence>
<dbReference type="AlphaFoldDB" id="A0AAV7EC35"/>
<name>A0AAV7EC35_ARIFI</name>
<gene>
    <name evidence="1" type="ORF">H6P81_012347</name>
</gene>
<keyword evidence="2" id="KW-1185">Reference proteome</keyword>
<proteinExistence type="predicted"/>
<evidence type="ECO:0000313" key="2">
    <source>
        <dbReference type="Proteomes" id="UP000825729"/>
    </source>
</evidence>
<comment type="caution">
    <text evidence="1">The sequence shown here is derived from an EMBL/GenBank/DDBJ whole genome shotgun (WGS) entry which is preliminary data.</text>
</comment>
<organism evidence="1 2">
    <name type="scientific">Aristolochia fimbriata</name>
    <name type="common">White veined hardy Dutchman's pipe vine</name>
    <dbReference type="NCBI Taxonomy" id="158543"/>
    <lineage>
        <taxon>Eukaryota</taxon>
        <taxon>Viridiplantae</taxon>
        <taxon>Streptophyta</taxon>
        <taxon>Embryophyta</taxon>
        <taxon>Tracheophyta</taxon>
        <taxon>Spermatophyta</taxon>
        <taxon>Magnoliopsida</taxon>
        <taxon>Magnoliidae</taxon>
        <taxon>Piperales</taxon>
        <taxon>Aristolochiaceae</taxon>
        <taxon>Aristolochia</taxon>
    </lineage>
</organism>
<protein>
    <submittedName>
        <fullName evidence="1">Uncharacterized protein</fullName>
    </submittedName>
</protein>
<sequence>MAVAGLKLAFGKLRRQPTVHNALLTGKYHNIHIKYKTNDHWHRNPKDCQGSFLRGKFSNIWHAPNSIYLLSLSPVVVLSHPFHCCTSIGTIPPRHFRKLDKIDALQSPPKLHAAFPLQSKTEPEMGVPVATKLAQHFHKQNIWVDGWLGFFFSYPDTLTEDGSEKSEKMFLIPCNTTRVHQIKHTGGGQIRASPSFK</sequence>
<dbReference type="Proteomes" id="UP000825729">
    <property type="component" value="Unassembled WGS sequence"/>
</dbReference>
<reference evidence="1 2" key="1">
    <citation type="submission" date="2021-07" db="EMBL/GenBank/DDBJ databases">
        <title>The Aristolochia fimbriata genome: insights into angiosperm evolution, floral development and chemical biosynthesis.</title>
        <authorList>
            <person name="Jiao Y."/>
        </authorList>
    </citation>
    <scope>NUCLEOTIDE SEQUENCE [LARGE SCALE GENOMIC DNA]</scope>
    <source>
        <strain evidence="1">IBCAS-2021</strain>
        <tissue evidence="1">Leaf</tissue>
    </source>
</reference>